<evidence type="ECO:0000313" key="1">
    <source>
        <dbReference type="EMBL" id="CAI9177711.1"/>
    </source>
</evidence>
<proteinExistence type="predicted"/>
<organism evidence="1 2">
    <name type="scientific">Rangifer tarandus platyrhynchus</name>
    <name type="common">Svalbard reindeer</name>
    <dbReference type="NCBI Taxonomy" id="3082113"/>
    <lineage>
        <taxon>Eukaryota</taxon>
        <taxon>Metazoa</taxon>
        <taxon>Chordata</taxon>
        <taxon>Craniata</taxon>
        <taxon>Vertebrata</taxon>
        <taxon>Euteleostomi</taxon>
        <taxon>Mammalia</taxon>
        <taxon>Eutheria</taxon>
        <taxon>Laurasiatheria</taxon>
        <taxon>Artiodactyla</taxon>
        <taxon>Ruminantia</taxon>
        <taxon>Pecora</taxon>
        <taxon>Cervidae</taxon>
        <taxon>Odocoileinae</taxon>
        <taxon>Rangifer</taxon>
    </lineage>
</organism>
<protein>
    <submittedName>
        <fullName evidence="1">Uncharacterized protein</fullName>
    </submittedName>
</protein>
<dbReference type="EMBL" id="OX459943">
    <property type="protein sequence ID" value="CAI9177711.1"/>
    <property type="molecule type" value="Genomic_DNA"/>
</dbReference>
<gene>
    <name evidence="1" type="ORF">MRATA1EN1_LOCUS26673</name>
</gene>
<sequence>MKQHLENVEGLPLPRPGCQGTHHGFPISVSDKGALWAKPAAPLPWDFHPQENPSLSRTGGAIPELDRMATSRTLPSPPLRTVKTSACCQCSTNINLSGGDYSGLLGSHPLSEACPTFLFQMANRPSCSPTCTLTPHTGLFCLSFKRVLFTF</sequence>
<reference evidence="1" key="1">
    <citation type="submission" date="2023-04" db="EMBL/GenBank/DDBJ databases">
        <authorList>
            <consortium name="ELIXIR-Norway"/>
        </authorList>
    </citation>
    <scope>NUCLEOTIDE SEQUENCE [LARGE SCALE GENOMIC DNA]</scope>
</reference>
<dbReference type="Proteomes" id="UP001176941">
    <property type="component" value="Chromosome 7"/>
</dbReference>
<name>A0ABN8ZXJ2_RANTA</name>
<evidence type="ECO:0000313" key="2">
    <source>
        <dbReference type="Proteomes" id="UP001176941"/>
    </source>
</evidence>
<accession>A0ABN8ZXJ2</accession>
<keyword evidence="2" id="KW-1185">Reference proteome</keyword>